<evidence type="ECO:0000313" key="3">
    <source>
        <dbReference type="EMBL" id="MFD0979283.1"/>
    </source>
</evidence>
<dbReference type="InterPro" id="IPR028204">
    <property type="entry name" value="Tricorn_C1"/>
</dbReference>
<dbReference type="InterPro" id="IPR005151">
    <property type="entry name" value="Tail-specific_protease"/>
</dbReference>
<dbReference type="Gene3D" id="2.40.128.270">
    <property type="match status" value="1"/>
</dbReference>
<organism evidence="3 4">
    <name type="scientific">Tropicimonas aquimaris</name>
    <dbReference type="NCBI Taxonomy" id="914152"/>
    <lineage>
        <taxon>Bacteria</taxon>
        <taxon>Pseudomonadati</taxon>
        <taxon>Pseudomonadota</taxon>
        <taxon>Alphaproteobacteria</taxon>
        <taxon>Rhodobacterales</taxon>
        <taxon>Roseobacteraceae</taxon>
        <taxon>Tropicimonas</taxon>
    </lineage>
</organism>
<feature type="signal peptide" evidence="1">
    <location>
        <begin position="1"/>
        <end position="28"/>
    </location>
</feature>
<proteinExistence type="predicted"/>
<comment type="caution">
    <text evidence="3">The sequence shown here is derived from an EMBL/GenBank/DDBJ whole genome shotgun (WGS) entry which is preliminary data.</text>
</comment>
<dbReference type="Proteomes" id="UP001597108">
    <property type="component" value="Unassembled WGS sequence"/>
</dbReference>
<feature type="domain" description="Tail specific protease" evidence="2">
    <location>
        <begin position="416"/>
        <end position="638"/>
    </location>
</feature>
<dbReference type="InterPro" id="IPR029045">
    <property type="entry name" value="ClpP/crotonase-like_dom_sf"/>
</dbReference>
<feature type="chain" id="PRO_5046086653" evidence="1">
    <location>
        <begin position="29"/>
        <end position="787"/>
    </location>
</feature>
<dbReference type="EMBL" id="JBHTJT010000007">
    <property type="protein sequence ID" value="MFD0979283.1"/>
    <property type="molecule type" value="Genomic_DNA"/>
</dbReference>
<reference evidence="4" key="1">
    <citation type="journal article" date="2019" name="Int. J. Syst. Evol. Microbiol.">
        <title>The Global Catalogue of Microorganisms (GCM) 10K type strain sequencing project: providing services to taxonomists for standard genome sequencing and annotation.</title>
        <authorList>
            <consortium name="The Broad Institute Genomics Platform"/>
            <consortium name="The Broad Institute Genome Sequencing Center for Infectious Disease"/>
            <person name="Wu L."/>
            <person name="Ma J."/>
        </authorList>
    </citation>
    <scope>NUCLEOTIDE SEQUENCE [LARGE SCALE GENOMIC DNA]</scope>
    <source>
        <strain evidence="4">CCUG 60524</strain>
    </source>
</reference>
<evidence type="ECO:0000256" key="1">
    <source>
        <dbReference type="SAM" id="SignalP"/>
    </source>
</evidence>
<dbReference type="Gene3D" id="2.30.42.10">
    <property type="match status" value="1"/>
</dbReference>
<protein>
    <submittedName>
        <fullName evidence="3">S41 family peptidase</fullName>
    </submittedName>
</protein>
<keyword evidence="1" id="KW-0732">Signal</keyword>
<evidence type="ECO:0000313" key="4">
    <source>
        <dbReference type="Proteomes" id="UP001597108"/>
    </source>
</evidence>
<dbReference type="Gene3D" id="3.30.750.44">
    <property type="match status" value="1"/>
</dbReference>
<dbReference type="InterPro" id="IPR036034">
    <property type="entry name" value="PDZ_sf"/>
</dbReference>
<dbReference type="SUPFAM" id="SSF52096">
    <property type="entry name" value="ClpP/crotonase"/>
    <property type="match status" value="1"/>
</dbReference>
<evidence type="ECO:0000259" key="2">
    <source>
        <dbReference type="SMART" id="SM00245"/>
    </source>
</evidence>
<dbReference type="PANTHER" id="PTHR32060:SF30">
    <property type="entry name" value="CARBOXY-TERMINAL PROCESSING PROTEASE CTPA"/>
    <property type="match status" value="1"/>
</dbReference>
<accession>A0ABW3IME0</accession>
<dbReference type="Pfam" id="PF14684">
    <property type="entry name" value="Tricorn_C1"/>
    <property type="match status" value="1"/>
</dbReference>
<dbReference type="SUPFAM" id="SSF50156">
    <property type="entry name" value="PDZ domain-like"/>
    <property type="match status" value="1"/>
</dbReference>
<dbReference type="CDD" id="cd06567">
    <property type="entry name" value="Peptidase_S41"/>
    <property type="match status" value="1"/>
</dbReference>
<gene>
    <name evidence="3" type="ORF">ACFQ2S_06405</name>
</gene>
<dbReference type="RefSeq" id="WP_386073616.1">
    <property type="nucleotide sequence ID" value="NZ_JBHTJT010000007.1"/>
</dbReference>
<dbReference type="SMART" id="SM00245">
    <property type="entry name" value="TSPc"/>
    <property type="match status" value="1"/>
</dbReference>
<dbReference type="InterPro" id="IPR005184">
    <property type="entry name" value="DUF306_Meta_HslJ"/>
</dbReference>
<name>A0ABW3IME0_9RHOB</name>
<sequence>MKFEEKMRRKKLLSYAALLAASTAVAHAEPISVEGVVSSESFIFQPQYWPNPSVALLDATDIVSGRFDSFVAADDQVLGRFVDPLFAGEGRFRIDLPIVPPGGRLDMNGDGSAGLAIFTLVSAPNLSSDSYLEQLEQYGGLFSILLDQTTGAIETGALLLFSEDGAEPFPAGWGEDGTWFTEDDPQQVVPQGWSVARLNDDGEVIIELDPRPEIHTIEAEDAASPDFSDRGYVEAFDALIDHLRTRYAYSEFRGIDWDAVSSTYRPDVEAAAAADDAGEFYLALNDMSLSFEDTHTAVSAGFLNEAINSAKQEFELTRFGAGIGAEALVVSDPDAGIPPGDMIVVSRVAESSPAADAGWTEGTEIIEVNGTPVSEYLSSLPLIEATGVAELQPYLRAPRLFSFPDGADVSFTFRNPGDQDAQTVQMTAGDYMVPFELSEPERSSMPIDFSSVGGVAIVSWRNFSDHMLSKIAVLEEALQIESETGSTGMILDLRGNGGGLVELYQVMASYFFKEDDPMPEQPFDTYAYDTDAGGFVRQFAADRTLFAPRADLAFTGPLVILIDQGCASACEYFTQHLQLLDRAVVVGQHASLGAGGFIDRIAMPEEITFQYTAGRTTFHDSSQPNLEAAGVIPDVRVPVTLETLAAVRNGEDPVMDAAFDVIAELSDPRLRLKSTPWVWTMAATADLEEIEINAPEKYEVTFSEDGSYTMQADCNRVTGDWTLADSMLTMTPGPTTLALCPDPSRGDAFARLMTSSNAIDFNGEQLFIVVEDDEYRVLQLEGAESVR</sequence>
<dbReference type="InterPro" id="IPR038670">
    <property type="entry name" value="HslJ-like_sf"/>
</dbReference>
<dbReference type="Pfam" id="PF03572">
    <property type="entry name" value="Peptidase_S41"/>
    <property type="match status" value="1"/>
</dbReference>
<dbReference type="PANTHER" id="PTHR32060">
    <property type="entry name" value="TAIL-SPECIFIC PROTEASE"/>
    <property type="match status" value="1"/>
</dbReference>
<keyword evidence="4" id="KW-1185">Reference proteome</keyword>
<dbReference type="Gene3D" id="3.90.226.10">
    <property type="entry name" value="2-enoyl-CoA Hydratase, Chain A, domain 1"/>
    <property type="match status" value="1"/>
</dbReference>
<dbReference type="Pfam" id="PF03724">
    <property type="entry name" value="META"/>
    <property type="match status" value="1"/>
</dbReference>